<dbReference type="PANTHER" id="PTHR30250:SF11">
    <property type="entry name" value="O-ANTIGEN TRANSPORTER-RELATED"/>
    <property type="match status" value="1"/>
</dbReference>
<dbReference type="InterPro" id="IPR050833">
    <property type="entry name" value="Poly_Biosynth_Transport"/>
</dbReference>
<evidence type="ECO:0000256" key="5">
    <source>
        <dbReference type="ARBA" id="ARBA00023136"/>
    </source>
</evidence>
<dbReference type="KEGG" id="pht:BLM14_02425"/>
<sequence length="473" mass="52245">MRISAVRTADRFLPERLSRQLNPWLLRLDQMLDGSTEHAVAQRVSLIAFLVRIISAAIALVSQVIFARWMGQFEYGIFVLVWVTVVILGNLSCLGFQTTVIRFVPEYLERQQLDHLRGILFTSKAFALGLTTCIALIGAGGVYFFREAIESYYVVPFLIGFICLPMIALGDTLDGTARSRSWVLVALTPTYIIRPVLTLVVMSIAHAAGFAPTATAAVTSAIIATYTTTLFQLLVVNHRFQAVVVPGTKTIRFGEWFAVSLPIFLVEGFFFLLTNADVLMVGRYMEPDKVATYFATVKLLALVHFVYFSVKAGAAQRYSELMHTHDHAQLSQFARDTARWTFWPSLMMAIVLLLLGKPLLYLFGAQFTDGYPLLFVLVVGVVARASVGPAESLLNMAGKQKICAMVYAVTLIVNICLSIVLIPVYGLAGAACATAFSMVFEAVTLALTVYNRLNITMFVFAGRTNARPVKEEI</sequence>
<feature type="transmembrane region" description="Helical" evidence="6">
    <location>
        <begin position="340"/>
        <end position="364"/>
    </location>
</feature>
<keyword evidence="2" id="KW-1003">Cell membrane</keyword>
<dbReference type="AlphaFoldDB" id="A0A2N9W0H6"/>
<dbReference type="Proteomes" id="UP000232163">
    <property type="component" value="Unassembled WGS sequence"/>
</dbReference>
<proteinExistence type="predicted"/>
<evidence type="ECO:0000256" key="3">
    <source>
        <dbReference type="ARBA" id="ARBA00022692"/>
    </source>
</evidence>
<feature type="transmembrane region" description="Helical" evidence="6">
    <location>
        <begin position="75"/>
        <end position="104"/>
    </location>
</feature>
<keyword evidence="3 6" id="KW-0812">Transmembrane</keyword>
<comment type="subcellular location">
    <subcellularLocation>
        <location evidence="1">Cell membrane</location>
        <topology evidence="1">Multi-pass membrane protein</topology>
    </subcellularLocation>
</comment>
<accession>A0A2N9W0H6</accession>
<feature type="transmembrane region" description="Helical" evidence="6">
    <location>
        <begin position="402"/>
        <end position="422"/>
    </location>
</feature>
<comment type="caution">
    <text evidence="7">The sequence shown here is derived from an EMBL/GenBank/DDBJ whole genome shotgun (WGS) entry which is preliminary data.</text>
</comment>
<evidence type="ECO:0000256" key="6">
    <source>
        <dbReference type="SAM" id="Phobius"/>
    </source>
</evidence>
<gene>
    <name evidence="7" type="ORF">B5P45_08730</name>
</gene>
<dbReference type="GO" id="GO:0005886">
    <property type="term" value="C:plasma membrane"/>
    <property type="evidence" value="ECO:0007669"/>
    <property type="project" value="UniProtKB-SubCell"/>
</dbReference>
<evidence type="ECO:0000313" key="7">
    <source>
        <dbReference type="EMBL" id="PIO45244.1"/>
    </source>
</evidence>
<evidence type="ECO:0000256" key="2">
    <source>
        <dbReference type="ARBA" id="ARBA00022475"/>
    </source>
</evidence>
<feature type="transmembrane region" description="Helical" evidence="6">
    <location>
        <begin position="293"/>
        <end position="310"/>
    </location>
</feature>
<dbReference type="PANTHER" id="PTHR30250">
    <property type="entry name" value="PST FAMILY PREDICTED COLANIC ACID TRANSPORTER"/>
    <property type="match status" value="1"/>
</dbReference>
<feature type="transmembrane region" description="Helical" evidence="6">
    <location>
        <begin position="151"/>
        <end position="170"/>
    </location>
</feature>
<feature type="transmembrane region" description="Helical" evidence="6">
    <location>
        <begin position="370"/>
        <end position="390"/>
    </location>
</feature>
<dbReference type="RefSeq" id="WP_100000991.1">
    <property type="nucleotide sequence ID" value="NZ_CP017940.1"/>
</dbReference>
<feature type="transmembrane region" description="Helical" evidence="6">
    <location>
        <begin position="46"/>
        <end position="69"/>
    </location>
</feature>
<feature type="transmembrane region" description="Helical" evidence="6">
    <location>
        <begin position="256"/>
        <end position="273"/>
    </location>
</feature>
<evidence type="ECO:0000256" key="4">
    <source>
        <dbReference type="ARBA" id="ARBA00022989"/>
    </source>
</evidence>
<keyword evidence="4 6" id="KW-1133">Transmembrane helix</keyword>
<name>A0A2N9W0H6_9HYPH</name>
<keyword evidence="5 6" id="KW-0472">Membrane</keyword>
<dbReference type="InterPro" id="IPR002797">
    <property type="entry name" value="Polysacc_synth"/>
</dbReference>
<dbReference type="OrthoDB" id="9800982at2"/>
<evidence type="ECO:0000313" key="8">
    <source>
        <dbReference type="Proteomes" id="UP000232163"/>
    </source>
</evidence>
<dbReference type="Pfam" id="PF01943">
    <property type="entry name" value="Polysacc_synt"/>
    <property type="match status" value="1"/>
</dbReference>
<reference evidence="7 8" key="1">
    <citation type="journal article" date="2017" name="Int J Environ Stud">
        <title>Does the Miocene-Pliocene relict legume Oxytropis triphylla form nitrogen-fixing nodules with a combination of bacterial strains?</title>
        <authorList>
            <person name="Safronova V."/>
            <person name="Belimov A."/>
            <person name="Sazanova A."/>
            <person name="Kuznetsova I."/>
            <person name="Popova J."/>
            <person name="Andronov E."/>
            <person name="Verkhozina A."/>
            <person name="Tikhonovich I."/>
        </authorList>
    </citation>
    <scope>NUCLEOTIDE SEQUENCE [LARGE SCALE GENOMIC DNA]</scope>
    <source>
        <strain evidence="7 8">Tri-38</strain>
    </source>
</reference>
<dbReference type="EMBL" id="MZMT01000023">
    <property type="protein sequence ID" value="PIO45244.1"/>
    <property type="molecule type" value="Genomic_DNA"/>
</dbReference>
<protein>
    <submittedName>
        <fullName evidence="7">Multi antimicrobial extrusion protein MatE</fullName>
    </submittedName>
</protein>
<feature type="transmembrane region" description="Helical" evidence="6">
    <location>
        <begin position="214"/>
        <end position="235"/>
    </location>
</feature>
<feature type="transmembrane region" description="Helical" evidence="6">
    <location>
        <begin position="428"/>
        <end position="450"/>
    </location>
</feature>
<feature type="transmembrane region" description="Helical" evidence="6">
    <location>
        <begin position="182"/>
        <end position="208"/>
    </location>
</feature>
<evidence type="ECO:0000256" key="1">
    <source>
        <dbReference type="ARBA" id="ARBA00004651"/>
    </source>
</evidence>
<feature type="transmembrane region" description="Helical" evidence="6">
    <location>
        <begin position="125"/>
        <end position="145"/>
    </location>
</feature>
<organism evidence="7 8">
    <name type="scientific">Phyllobacterium zundukense</name>
    <dbReference type="NCBI Taxonomy" id="1867719"/>
    <lineage>
        <taxon>Bacteria</taxon>
        <taxon>Pseudomonadati</taxon>
        <taxon>Pseudomonadota</taxon>
        <taxon>Alphaproteobacteria</taxon>
        <taxon>Hyphomicrobiales</taxon>
        <taxon>Phyllobacteriaceae</taxon>
        <taxon>Phyllobacterium</taxon>
    </lineage>
</organism>
<keyword evidence="8" id="KW-1185">Reference proteome</keyword>